<comment type="caution">
    <text evidence="1">The sequence shown here is derived from an EMBL/GenBank/DDBJ whole genome shotgun (WGS) entry which is preliminary data.</text>
</comment>
<sequence>MSHNSGGYFYLSYKYSCPWTDTTGQTGTDTTYESAVYSEAQKEDHNAQTQWYKNKAMPAVKADIERNFYPDADRNRQGRTHNRYSGNYVFQIEFKWCGRLPVHSTGPLRLQAYGNEI</sequence>
<evidence type="ECO:0000313" key="1">
    <source>
        <dbReference type="EMBL" id="KAL2818744.1"/>
    </source>
</evidence>
<dbReference type="Proteomes" id="UP001610335">
    <property type="component" value="Unassembled WGS sequence"/>
</dbReference>
<gene>
    <name evidence="1" type="ORF">BDW59DRAFT_151928</name>
</gene>
<dbReference type="EMBL" id="JBFXLS010000082">
    <property type="protein sequence ID" value="KAL2818744.1"/>
    <property type="molecule type" value="Genomic_DNA"/>
</dbReference>
<protein>
    <submittedName>
        <fullName evidence="1">Uncharacterized protein</fullName>
    </submittedName>
</protein>
<accession>A0ABR4HUD3</accession>
<evidence type="ECO:0000313" key="2">
    <source>
        <dbReference type="Proteomes" id="UP001610335"/>
    </source>
</evidence>
<organism evidence="1 2">
    <name type="scientific">Aspergillus cavernicola</name>
    <dbReference type="NCBI Taxonomy" id="176166"/>
    <lineage>
        <taxon>Eukaryota</taxon>
        <taxon>Fungi</taxon>
        <taxon>Dikarya</taxon>
        <taxon>Ascomycota</taxon>
        <taxon>Pezizomycotina</taxon>
        <taxon>Eurotiomycetes</taxon>
        <taxon>Eurotiomycetidae</taxon>
        <taxon>Eurotiales</taxon>
        <taxon>Aspergillaceae</taxon>
        <taxon>Aspergillus</taxon>
        <taxon>Aspergillus subgen. Nidulantes</taxon>
    </lineage>
</organism>
<reference evidence="1 2" key="1">
    <citation type="submission" date="2024-07" db="EMBL/GenBank/DDBJ databases">
        <title>Section-level genome sequencing and comparative genomics of Aspergillus sections Usti and Cavernicolus.</title>
        <authorList>
            <consortium name="Lawrence Berkeley National Laboratory"/>
            <person name="Nybo J.L."/>
            <person name="Vesth T.C."/>
            <person name="Theobald S."/>
            <person name="Frisvad J.C."/>
            <person name="Larsen T.O."/>
            <person name="Kjaerboelling I."/>
            <person name="Rothschild-Mancinelli K."/>
            <person name="Lyhne E.K."/>
            <person name="Kogle M.E."/>
            <person name="Barry K."/>
            <person name="Clum A."/>
            <person name="Na H."/>
            <person name="Ledsgaard L."/>
            <person name="Lin J."/>
            <person name="Lipzen A."/>
            <person name="Kuo A."/>
            <person name="Riley R."/>
            <person name="Mondo S."/>
            <person name="LaButti K."/>
            <person name="Haridas S."/>
            <person name="Pangalinan J."/>
            <person name="Salamov A.A."/>
            <person name="Simmons B.A."/>
            <person name="Magnuson J.K."/>
            <person name="Chen J."/>
            <person name="Drula E."/>
            <person name="Henrissat B."/>
            <person name="Wiebenga A."/>
            <person name="Lubbers R.J."/>
            <person name="Gomes A.C."/>
            <person name="Makela M.R."/>
            <person name="Stajich J."/>
            <person name="Grigoriev I.V."/>
            <person name="Mortensen U.H."/>
            <person name="De vries R.P."/>
            <person name="Baker S.E."/>
            <person name="Andersen M.R."/>
        </authorList>
    </citation>
    <scope>NUCLEOTIDE SEQUENCE [LARGE SCALE GENOMIC DNA]</scope>
    <source>
        <strain evidence="1 2">CBS 600.67</strain>
    </source>
</reference>
<proteinExistence type="predicted"/>
<name>A0ABR4HUD3_9EURO</name>
<keyword evidence="2" id="KW-1185">Reference proteome</keyword>